<dbReference type="PANTHER" id="PTHR47657:SF12">
    <property type="entry name" value="ZN(II)2CYS6 TRANSCRIPTION FACTOR (EUROFUNG)"/>
    <property type="match status" value="1"/>
</dbReference>
<proteinExistence type="predicted"/>
<dbReference type="Proteomes" id="UP001610563">
    <property type="component" value="Unassembled WGS sequence"/>
</dbReference>
<evidence type="ECO:0000313" key="1">
    <source>
        <dbReference type="EMBL" id="KAL2794575.1"/>
    </source>
</evidence>
<keyword evidence="2" id="KW-1185">Reference proteome</keyword>
<protein>
    <recommendedName>
        <fullName evidence="3">C6 transcription factor</fullName>
    </recommendedName>
</protein>
<gene>
    <name evidence="1" type="ORF">BJX66DRAFT_337722</name>
</gene>
<evidence type="ECO:0000313" key="2">
    <source>
        <dbReference type="Proteomes" id="UP001610563"/>
    </source>
</evidence>
<comment type="caution">
    <text evidence="1">The sequence shown here is derived from an EMBL/GenBank/DDBJ whole genome shotgun (WGS) entry which is preliminary data.</text>
</comment>
<accession>A0ABR4G6C5</accession>
<name>A0ABR4G6C5_9EURO</name>
<sequence length="307" mass="34652">MASVIALSASNLAHSTANDKAKQLALLYRGIAMQHLRGMLGAFSRESCTAILSASILLLWEAKEWYLSLSFPSGTESNTSRTDWVSLQHGLQSVLYSMPLEWRQESDLAVFIEFQQYLRVIDLSTLRDRFHHKDSSTLQYIIMAVQSDQRHIHRSHKDYLRINELLVFLQNLSAELLSLTVTQAFGRVQLIRQWLFWLPADMLRDGDTISIAIMAQFFAVGVALDSLFPELEGGYLGLLFAGPMQELSRILYERNAIAPLAMDVQLFLDLVGCRGSLLLSFMMGATSPYAMQVDVGEAEYGWTLLFE</sequence>
<dbReference type="InterPro" id="IPR052400">
    <property type="entry name" value="Zn2-C6_fungal_TF"/>
</dbReference>
<reference evidence="1 2" key="1">
    <citation type="submission" date="2024-07" db="EMBL/GenBank/DDBJ databases">
        <title>Section-level genome sequencing and comparative genomics of Aspergillus sections Usti and Cavernicolus.</title>
        <authorList>
            <consortium name="Lawrence Berkeley National Laboratory"/>
            <person name="Nybo J.L."/>
            <person name="Vesth T.C."/>
            <person name="Theobald S."/>
            <person name="Frisvad J.C."/>
            <person name="Larsen T.O."/>
            <person name="Kjaerboelling I."/>
            <person name="Rothschild-Mancinelli K."/>
            <person name="Lyhne E.K."/>
            <person name="Kogle M.E."/>
            <person name="Barry K."/>
            <person name="Clum A."/>
            <person name="Na H."/>
            <person name="Ledsgaard L."/>
            <person name="Lin J."/>
            <person name="Lipzen A."/>
            <person name="Kuo A."/>
            <person name="Riley R."/>
            <person name="Mondo S."/>
            <person name="Labutti K."/>
            <person name="Haridas S."/>
            <person name="Pangalinan J."/>
            <person name="Salamov A.A."/>
            <person name="Simmons B.A."/>
            <person name="Magnuson J.K."/>
            <person name="Chen J."/>
            <person name="Drula E."/>
            <person name="Henrissat B."/>
            <person name="Wiebenga A."/>
            <person name="Lubbers R.J."/>
            <person name="Gomes A.C."/>
            <person name="Makela M.R."/>
            <person name="Stajich J."/>
            <person name="Grigoriev I.V."/>
            <person name="Mortensen U.H."/>
            <person name="De Vries R.P."/>
            <person name="Baker S.E."/>
            <person name="Andersen M.R."/>
        </authorList>
    </citation>
    <scope>NUCLEOTIDE SEQUENCE [LARGE SCALE GENOMIC DNA]</scope>
    <source>
        <strain evidence="1 2">CBS 209.92</strain>
    </source>
</reference>
<evidence type="ECO:0008006" key="3">
    <source>
        <dbReference type="Google" id="ProtNLM"/>
    </source>
</evidence>
<organism evidence="1 2">
    <name type="scientific">Aspergillus keveii</name>
    <dbReference type="NCBI Taxonomy" id="714993"/>
    <lineage>
        <taxon>Eukaryota</taxon>
        <taxon>Fungi</taxon>
        <taxon>Dikarya</taxon>
        <taxon>Ascomycota</taxon>
        <taxon>Pezizomycotina</taxon>
        <taxon>Eurotiomycetes</taxon>
        <taxon>Eurotiomycetidae</taxon>
        <taxon>Eurotiales</taxon>
        <taxon>Aspergillaceae</taxon>
        <taxon>Aspergillus</taxon>
        <taxon>Aspergillus subgen. Nidulantes</taxon>
    </lineage>
</organism>
<dbReference type="PANTHER" id="PTHR47657">
    <property type="entry name" value="STEROL REGULATORY ELEMENT-BINDING PROTEIN ECM22"/>
    <property type="match status" value="1"/>
</dbReference>
<dbReference type="EMBL" id="JBFTWV010000043">
    <property type="protein sequence ID" value="KAL2794575.1"/>
    <property type="molecule type" value="Genomic_DNA"/>
</dbReference>